<dbReference type="Proteomes" id="UP000664073">
    <property type="component" value="Unassembled WGS sequence"/>
</dbReference>
<reference evidence="2" key="1">
    <citation type="submission" date="2021-03" db="EMBL/GenBank/DDBJ databases">
        <title>The complete genome sequence of Acetobacter sp. TBRC 12339.</title>
        <authorList>
            <person name="Charoenyingcharoen P."/>
            <person name="Yukphan P."/>
        </authorList>
    </citation>
    <scope>NUCLEOTIDE SEQUENCE</scope>
    <source>
        <strain evidence="2">TBRC 12339</strain>
    </source>
</reference>
<proteinExistence type="predicted"/>
<keyword evidence="1" id="KW-0812">Transmembrane</keyword>
<accession>A0A939HMR9</accession>
<feature type="transmembrane region" description="Helical" evidence="1">
    <location>
        <begin position="216"/>
        <end position="236"/>
    </location>
</feature>
<dbReference type="PANTHER" id="PTHR34219:SF5">
    <property type="entry name" value="BLR4505 PROTEIN"/>
    <property type="match status" value="1"/>
</dbReference>
<keyword evidence="1" id="KW-0472">Membrane</keyword>
<protein>
    <submittedName>
        <fullName evidence="2">PepSY domain-containing protein</fullName>
    </submittedName>
</protein>
<dbReference type="AlphaFoldDB" id="A0A939HMR9"/>
<evidence type="ECO:0000313" key="3">
    <source>
        <dbReference type="Proteomes" id="UP000664073"/>
    </source>
</evidence>
<gene>
    <name evidence="2" type="ORF">J2D77_01225</name>
</gene>
<dbReference type="EMBL" id="JAFVMH010000001">
    <property type="protein sequence ID" value="MBO1323776.1"/>
    <property type="molecule type" value="Genomic_DNA"/>
</dbReference>
<evidence type="ECO:0000313" key="2">
    <source>
        <dbReference type="EMBL" id="MBO1323776.1"/>
    </source>
</evidence>
<keyword evidence="3" id="KW-1185">Reference proteome</keyword>
<keyword evidence="1" id="KW-1133">Transmembrane helix</keyword>
<comment type="caution">
    <text evidence="2">The sequence shown here is derived from an EMBL/GenBank/DDBJ whole genome shotgun (WGS) entry which is preliminary data.</text>
</comment>
<organism evidence="2 3">
    <name type="scientific">Acetobacter garciniae</name>
    <dbReference type="NCBI Taxonomy" id="2817435"/>
    <lineage>
        <taxon>Bacteria</taxon>
        <taxon>Pseudomonadati</taxon>
        <taxon>Pseudomonadota</taxon>
        <taxon>Alphaproteobacteria</taxon>
        <taxon>Acetobacterales</taxon>
        <taxon>Acetobacteraceae</taxon>
        <taxon>Acetobacter</taxon>
    </lineage>
</organism>
<sequence>MAVLTLKTIRPTLVRMHRYTGLLLAAILFTAGLTGSLCAFQGEIDAALNPDLFRAAHPDGHLALSHVVSRLNAQRPAAQITALLYRPAPGHAIEAFATEDRPGQPAPLETEIFLDPSDGTIQGMRATEGCCLNRRALMPFLYRVHYSLDLGRTGTWIMGLSAILWSVDCVVGLILTLPPRPAPLRPAGFWRRWGKSWKIAMGRSSIRLAFDLHRAISLWLLIVLLGVAISGVALALGDEIFNPVVRAVLPTTPPIAAVQADTPPPRAVTLDEAEAIAAAFTRTHGDREPPAAVLLAPDGSSATFYLFSHNGAPPPGLGSARLSVDLKTGRVTEAEIPGQGRLGNLVLQMQFPWHSGEIAGLFGRIVICTSGLAVCVLTVTGVMIWWRKRKPARTRHPR</sequence>
<dbReference type="Pfam" id="PF03929">
    <property type="entry name" value="PepSY_TM"/>
    <property type="match status" value="1"/>
</dbReference>
<evidence type="ECO:0000256" key="1">
    <source>
        <dbReference type="SAM" id="Phobius"/>
    </source>
</evidence>
<feature type="transmembrane region" description="Helical" evidence="1">
    <location>
        <begin position="156"/>
        <end position="177"/>
    </location>
</feature>
<feature type="transmembrane region" description="Helical" evidence="1">
    <location>
        <begin position="361"/>
        <end position="386"/>
    </location>
</feature>
<name>A0A939HMR9_9PROT</name>
<dbReference type="PANTHER" id="PTHR34219">
    <property type="entry name" value="IRON-REGULATED INNER MEMBRANE PROTEIN-RELATED"/>
    <property type="match status" value="1"/>
</dbReference>
<dbReference type="RefSeq" id="WP_207844300.1">
    <property type="nucleotide sequence ID" value="NZ_JAFVMH010000001.1"/>
</dbReference>
<dbReference type="InterPro" id="IPR005625">
    <property type="entry name" value="PepSY-ass_TM"/>
</dbReference>